<protein>
    <submittedName>
        <fullName evidence="4">Serine hydrolase</fullName>
    </submittedName>
</protein>
<dbReference type="Gene3D" id="2.60.40.3500">
    <property type="match status" value="1"/>
</dbReference>
<evidence type="ECO:0000259" key="2">
    <source>
        <dbReference type="Pfam" id="PF11741"/>
    </source>
</evidence>
<feature type="domain" description="AMIN" evidence="2">
    <location>
        <begin position="39"/>
        <end position="126"/>
    </location>
</feature>
<evidence type="ECO:0000259" key="3">
    <source>
        <dbReference type="Pfam" id="PF13354"/>
    </source>
</evidence>
<sequence>MPITRTSVMRYVLTALPVLGAITLPQTALADSLQSWKVTANRFELTTDTAVQPQVQLVPNPARLVIDLPGMRWKQPKLKQPKTGAIRSLRIARFEKDTTRIVLDLAPGKTIDPSKVVIRPSSARKWSIQLPPLQTARNSPLLPSKDVAINVPAAPAPKLSNRIPQGQTLNWLQQRLGKLVKQSKYNDLDPGAFILDLDTGNYASINGGKVFPTASVIKLPVLVAFLQDVEKGKIRLNEKLTMTRDVIVGGSGYMQDARVGTRYSVLQTLNNMITTSDNTATNMIIKRMGGIQVVNRRFAQWGLKKTRIRNWLPDLRGTNTTTPQEMIKVMGMLEQGELLSSQKQTALNIMLRVKNRSLLPQGLGRGARIAHKTGDIGFLLGDSGIVYMPNGKRYLISVLVGSRVYDDYDAMYYIRDVSKIVYSYMNNVSNNSRLAKVKDDSFQGRELVFSRPDVKQNLPLLRLNNGSRRP</sequence>
<dbReference type="InterPro" id="IPR012338">
    <property type="entry name" value="Beta-lactam/transpept-like"/>
</dbReference>
<dbReference type="GO" id="GO:0046677">
    <property type="term" value="P:response to antibiotic"/>
    <property type="evidence" value="ECO:0007669"/>
    <property type="project" value="InterPro"/>
</dbReference>
<proteinExistence type="predicted"/>
<dbReference type="PANTHER" id="PTHR35333">
    <property type="entry name" value="BETA-LACTAMASE"/>
    <property type="match status" value="1"/>
</dbReference>
<gene>
    <name evidence="4" type="ORF">IQ266_06175</name>
</gene>
<evidence type="ECO:0000313" key="5">
    <source>
        <dbReference type="Proteomes" id="UP000625316"/>
    </source>
</evidence>
<dbReference type="Proteomes" id="UP000625316">
    <property type="component" value="Unassembled WGS sequence"/>
</dbReference>
<evidence type="ECO:0000256" key="1">
    <source>
        <dbReference type="SAM" id="SignalP"/>
    </source>
</evidence>
<keyword evidence="1" id="KW-0732">Signal</keyword>
<organism evidence="4 5">
    <name type="scientific">Romeriopsis navalis LEGE 11480</name>
    <dbReference type="NCBI Taxonomy" id="2777977"/>
    <lineage>
        <taxon>Bacteria</taxon>
        <taxon>Bacillati</taxon>
        <taxon>Cyanobacteriota</taxon>
        <taxon>Cyanophyceae</taxon>
        <taxon>Leptolyngbyales</taxon>
        <taxon>Leptolyngbyaceae</taxon>
        <taxon>Romeriopsis</taxon>
        <taxon>Romeriopsis navalis</taxon>
    </lineage>
</organism>
<keyword evidence="5" id="KW-1185">Reference proteome</keyword>
<feature type="chain" id="PRO_5037288844" evidence="1">
    <location>
        <begin position="31"/>
        <end position="470"/>
    </location>
</feature>
<comment type="caution">
    <text evidence="4">The sequence shown here is derived from an EMBL/GenBank/DDBJ whole genome shotgun (WGS) entry which is preliminary data.</text>
</comment>
<evidence type="ECO:0000313" key="4">
    <source>
        <dbReference type="EMBL" id="MBE9029348.1"/>
    </source>
</evidence>
<dbReference type="RefSeq" id="WP_264324165.1">
    <property type="nucleotide sequence ID" value="NZ_JADEXQ010000014.1"/>
</dbReference>
<feature type="domain" description="Beta-lactamase class A catalytic" evidence="3">
    <location>
        <begin position="192"/>
        <end position="400"/>
    </location>
</feature>
<dbReference type="Pfam" id="PF11741">
    <property type="entry name" value="AMIN"/>
    <property type="match status" value="1"/>
</dbReference>
<dbReference type="GO" id="GO:0008800">
    <property type="term" value="F:beta-lactamase activity"/>
    <property type="evidence" value="ECO:0007669"/>
    <property type="project" value="InterPro"/>
</dbReference>
<keyword evidence="4" id="KW-0378">Hydrolase</keyword>
<dbReference type="InterPro" id="IPR045155">
    <property type="entry name" value="Beta-lactam_cat"/>
</dbReference>
<dbReference type="AlphaFoldDB" id="A0A928VKD8"/>
<dbReference type="Pfam" id="PF13354">
    <property type="entry name" value="Beta-lactamase2"/>
    <property type="match status" value="1"/>
</dbReference>
<name>A0A928VKD8_9CYAN</name>
<dbReference type="PANTHER" id="PTHR35333:SF4">
    <property type="entry name" value="SLR0121 PROTEIN"/>
    <property type="match status" value="1"/>
</dbReference>
<dbReference type="InterPro" id="IPR021731">
    <property type="entry name" value="AMIN_dom"/>
</dbReference>
<dbReference type="InterPro" id="IPR000871">
    <property type="entry name" value="Beta-lactam_class-A"/>
</dbReference>
<dbReference type="SUPFAM" id="SSF56601">
    <property type="entry name" value="beta-lactamase/transpeptidase-like"/>
    <property type="match status" value="1"/>
</dbReference>
<reference evidence="4" key="1">
    <citation type="submission" date="2020-10" db="EMBL/GenBank/DDBJ databases">
        <authorList>
            <person name="Castelo-Branco R."/>
            <person name="Eusebio N."/>
            <person name="Adriana R."/>
            <person name="Vieira A."/>
            <person name="Brugerolle De Fraissinette N."/>
            <person name="Rezende De Castro R."/>
            <person name="Schneider M.P."/>
            <person name="Vasconcelos V."/>
            <person name="Leao P.N."/>
        </authorList>
    </citation>
    <scope>NUCLEOTIDE SEQUENCE</scope>
    <source>
        <strain evidence="4">LEGE 11480</strain>
    </source>
</reference>
<dbReference type="Gene3D" id="3.40.710.10">
    <property type="entry name" value="DD-peptidase/beta-lactamase superfamily"/>
    <property type="match status" value="1"/>
</dbReference>
<feature type="signal peptide" evidence="1">
    <location>
        <begin position="1"/>
        <end position="30"/>
    </location>
</feature>
<dbReference type="EMBL" id="JADEXQ010000014">
    <property type="protein sequence ID" value="MBE9029348.1"/>
    <property type="molecule type" value="Genomic_DNA"/>
</dbReference>
<dbReference type="GO" id="GO:0030655">
    <property type="term" value="P:beta-lactam antibiotic catabolic process"/>
    <property type="evidence" value="ECO:0007669"/>
    <property type="project" value="InterPro"/>
</dbReference>
<accession>A0A928VKD8</accession>